<name>A0A127I165_PSEAZ</name>
<proteinExistence type="predicted"/>
<evidence type="ECO:0000259" key="1">
    <source>
        <dbReference type="Pfam" id="PF07693"/>
    </source>
</evidence>
<evidence type="ECO:0000313" key="3">
    <source>
        <dbReference type="Proteomes" id="UP000070516"/>
    </source>
</evidence>
<dbReference type="InterPro" id="IPR027417">
    <property type="entry name" value="P-loop_NTPase"/>
</dbReference>
<sequence length="86" mass="9459">MDELGFANDRPIKAAEQDLLGRSAFAKNLAAAIVGWKNQESLVIALTGLWGSGKSSIKNLAIQELIATPRLEVIEHNLSMRWTRNV</sequence>
<dbReference type="InterPro" id="IPR011646">
    <property type="entry name" value="KAP_P-loop"/>
</dbReference>
<reference evidence="2 3" key="1">
    <citation type="submission" date="2016-02" db="EMBL/GenBank/DDBJ databases">
        <title>Complete genome sequence of Pseudomonas azotoformans S4.</title>
        <authorList>
            <person name="Fang Y."/>
            <person name="Wu L."/>
            <person name="Feng G."/>
        </authorList>
    </citation>
    <scope>NUCLEOTIDE SEQUENCE [LARGE SCALE GENOMIC DNA]</scope>
    <source>
        <strain evidence="2 3">S4</strain>
    </source>
</reference>
<dbReference type="KEGG" id="pazo:AYR47_20675"/>
<organism evidence="2 3">
    <name type="scientific">Pseudomonas azotoformans</name>
    <dbReference type="NCBI Taxonomy" id="47878"/>
    <lineage>
        <taxon>Bacteria</taxon>
        <taxon>Pseudomonadati</taxon>
        <taxon>Pseudomonadota</taxon>
        <taxon>Gammaproteobacteria</taxon>
        <taxon>Pseudomonadales</taxon>
        <taxon>Pseudomonadaceae</taxon>
        <taxon>Pseudomonas</taxon>
    </lineage>
</organism>
<dbReference type="Pfam" id="PF07693">
    <property type="entry name" value="KAP_NTPase"/>
    <property type="match status" value="1"/>
</dbReference>
<gene>
    <name evidence="2" type="ORF">AYR47_20675</name>
</gene>
<accession>A0A127I165</accession>
<feature type="domain" description="KAP NTPase" evidence="1">
    <location>
        <begin position="22"/>
        <end position="67"/>
    </location>
</feature>
<dbReference type="AlphaFoldDB" id="A0A127I165"/>
<dbReference type="SUPFAM" id="SSF52540">
    <property type="entry name" value="P-loop containing nucleoside triphosphate hydrolases"/>
    <property type="match status" value="1"/>
</dbReference>
<dbReference type="EMBL" id="CP014546">
    <property type="protein sequence ID" value="AMN80574.1"/>
    <property type="molecule type" value="Genomic_DNA"/>
</dbReference>
<dbReference type="Proteomes" id="UP000070516">
    <property type="component" value="Chromosome"/>
</dbReference>
<protein>
    <recommendedName>
        <fullName evidence="1">KAP NTPase domain-containing protein</fullName>
    </recommendedName>
</protein>
<evidence type="ECO:0000313" key="2">
    <source>
        <dbReference type="EMBL" id="AMN80574.1"/>
    </source>
</evidence>
<dbReference type="RefSeq" id="WP_061436608.1">
    <property type="nucleotide sequence ID" value="NZ_CP014546.1"/>
</dbReference>